<protein>
    <recommendedName>
        <fullName evidence="4">DUF1178 family protein</fullName>
    </recommendedName>
</protein>
<dbReference type="Proteomes" id="UP000244069">
    <property type="component" value="Unassembled WGS sequence"/>
</dbReference>
<dbReference type="OrthoDB" id="9799894at2"/>
<proteinExistence type="predicted"/>
<name>A0A2T6B9M0_9RHOB</name>
<dbReference type="RefSeq" id="WP_107974164.1">
    <property type="nucleotide sequence ID" value="NZ_BMEZ01000001.1"/>
</dbReference>
<evidence type="ECO:0000313" key="2">
    <source>
        <dbReference type="EMBL" id="PTX52775.1"/>
    </source>
</evidence>
<dbReference type="AlphaFoldDB" id="A0A2T6B9M0"/>
<comment type="caution">
    <text evidence="2">The sequence shown here is derived from an EMBL/GenBank/DDBJ whole genome shotgun (WGS) entry which is preliminary data.</text>
</comment>
<evidence type="ECO:0000256" key="1">
    <source>
        <dbReference type="SAM" id="MobiDB-lite"/>
    </source>
</evidence>
<sequence>MIHYTLKCTKGHEFDSWFQSAGAFDKLQQAGMVACTTCGATDVEKSLMAPNVATKDKADRGTRLSEPRSEAEQALAKLRAHVEANSEYVGTSFAREARAMHAGEVDQRPIWGETRGEEARKLVEDGVPIAPLPFRPTRNSN</sequence>
<feature type="region of interest" description="Disordered" evidence="1">
    <location>
        <begin position="51"/>
        <end position="73"/>
    </location>
</feature>
<dbReference type="PIRSF" id="PIRSF032131">
    <property type="entry name" value="UCP032131"/>
    <property type="match status" value="1"/>
</dbReference>
<keyword evidence="3" id="KW-1185">Reference proteome</keyword>
<evidence type="ECO:0000313" key="3">
    <source>
        <dbReference type="Proteomes" id="UP000244069"/>
    </source>
</evidence>
<gene>
    <name evidence="2" type="ORF">C8N44_10164</name>
</gene>
<dbReference type="Pfam" id="PF06676">
    <property type="entry name" value="DUF1178"/>
    <property type="match status" value="1"/>
</dbReference>
<feature type="compositionally biased region" description="Basic and acidic residues" evidence="1">
    <location>
        <begin position="54"/>
        <end position="71"/>
    </location>
</feature>
<reference evidence="2 3" key="1">
    <citation type="submission" date="2018-04" db="EMBL/GenBank/DDBJ databases">
        <title>Genomic Encyclopedia of Archaeal and Bacterial Type Strains, Phase II (KMG-II): from individual species to whole genera.</title>
        <authorList>
            <person name="Goeker M."/>
        </authorList>
    </citation>
    <scope>NUCLEOTIDE SEQUENCE [LARGE SCALE GENOMIC DNA]</scope>
    <source>
        <strain evidence="2 3">DSM 29329</strain>
    </source>
</reference>
<dbReference type="InterPro" id="IPR009562">
    <property type="entry name" value="DUF1178"/>
</dbReference>
<dbReference type="EMBL" id="QBKN01000001">
    <property type="protein sequence ID" value="PTX52775.1"/>
    <property type="molecule type" value="Genomic_DNA"/>
</dbReference>
<accession>A0A2T6B9M0</accession>
<organism evidence="2 3">
    <name type="scientific">Allosediminivita pacifica</name>
    <dbReference type="NCBI Taxonomy" id="1267769"/>
    <lineage>
        <taxon>Bacteria</taxon>
        <taxon>Pseudomonadati</taxon>
        <taxon>Pseudomonadota</taxon>
        <taxon>Alphaproteobacteria</taxon>
        <taxon>Rhodobacterales</taxon>
        <taxon>Paracoccaceae</taxon>
        <taxon>Allosediminivita</taxon>
    </lineage>
</organism>
<evidence type="ECO:0008006" key="4">
    <source>
        <dbReference type="Google" id="ProtNLM"/>
    </source>
</evidence>